<dbReference type="SMART" id="SM00343">
    <property type="entry name" value="ZnF_C2HC"/>
    <property type="match status" value="1"/>
</dbReference>
<organism evidence="3 4">
    <name type="scientific">Chanos chanos</name>
    <name type="common">Milkfish</name>
    <name type="synonym">Mugil chanos</name>
    <dbReference type="NCBI Taxonomy" id="29144"/>
    <lineage>
        <taxon>Eukaryota</taxon>
        <taxon>Metazoa</taxon>
        <taxon>Chordata</taxon>
        <taxon>Craniata</taxon>
        <taxon>Vertebrata</taxon>
        <taxon>Euteleostomi</taxon>
        <taxon>Actinopterygii</taxon>
        <taxon>Neopterygii</taxon>
        <taxon>Teleostei</taxon>
        <taxon>Ostariophysi</taxon>
        <taxon>Gonorynchiformes</taxon>
        <taxon>Chanidae</taxon>
        <taxon>Chanos</taxon>
    </lineage>
</organism>
<reference evidence="4" key="1">
    <citation type="submission" date="2025-08" db="UniProtKB">
        <authorList>
            <consortium name="RefSeq"/>
        </authorList>
    </citation>
    <scope>IDENTIFICATION</scope>
</reference>
<protein>
    <submittedName>
        <fullName evidence="4">Paraneoplastic antigen Ma1 homolog</fullName>
    </submittedName>
</protein>
<name>A0A6J2X0Q1_CHACN</name>
<dbReference type="SUPFAM" id="SSF57756">
    <property type="entry name" value="Retrovirus zinc finger-like domains"/>
    <property type="match status" value="1"/>
</dbReference>
<dbReference type="RefSeq" id="XP_030650160.1">
    <property type="nucleotide sequence ID" value="XM_030794300.1"/>
</dbReference>
<evidence type="ECO:0000256" key="1">
    <source>
        <dbReference type="PROSITE-ProRule" id="PRU00047"/>
    </source>
</evidence>
<keyword evidence="3" id="KW-1185">Reference proteome</keyword>
<dbReference type="GO" id="GO:0008270">
    <property type="term" value="F:zinc ion binding"/>
    <property type="evidence" value="ECO:0007669"/>
    <property type="project" value="UniProtKB-KW"/>
</dbReference>
<proteinExistence type="predicted"/>
<dbReference type="GeneID" id="115830212"/>
<dbReference type="InterPro" id="IPR036875">
    <property type="entry name" value="Znf_CCHC_sf"/>
</dbReference>
<keyword evidence="1" id="KW-0862">Zinc</keyword>
<keyword evidence="1" id="KW-0863">Zinc-finger</keyword>
<dbReference type="Pfam" id="PF00098">
    <property type="entry name" value="zf-CCHC"/>
    <property type="match status" value="1"/>
</dbReference>
<sequence>MTAIEISARKEQQRLRSQLHSSAVEVLLHFLCEQSKRFSPDLNTQLVNAISSLVDKCQAAAVESPVYRKLRMFSGVKPTPHGEEEYDAWAEQTTHMLGEWKCADSLKKQRIAESLKGPAADIVRCLRVSNPNATASDYLTALETAFGTTESATDLLFKFRNTFQLEGEKLSAYLLRIDKLLHSVFRKGGINLGDMDRARIEQVARGALPHDLVALRIRMTYKLRSAPTFTELLHDVREEENMILERPGATHVAASTMLVPVECTTVSAASPQLESSPVSACTGKDPALESLAKEVQGLKTEVTRLLSVSSLSLVAQTPPHSSKKRPEGNPFAKAQEGLPEQLNRADIFCYRCGEDGHFQRECQNPENLRKVNKRLLKLKRPSGNSTGAQ</sequence>
<accession>A0A6J2X0Q1</accession>
<dbReference type="InterPro" id="IPR001878">
    <property type="entry name" value="Znf_CCHC"/>
</dbReference>
<evidence type="ECO:0000259" key="2">
    <source>
        <dbReference type="PROSITE" id="PS50158"/>
    </source>
</evidence>
<dbReference type="GO" id="GO:0003676">
    <property type="term" value="F:nucleic acid binding"/>
    <property type="evidence" value="ECO:0007669"/>
    <property type="project" value="InterPro"/>
</dbReference>
<dbReference type="PANTHER" id="PTHR23095">
    <property type="entry name" value="PARANEOPLASTIC ANTIGEN"/>
    <property type="match status" value="1"/>
</dbReference>
<dbReference type="AlphaFoldDB" id="A0A6J2X0Q1"/>
<feature type="domain" description="CCHC-type" evidence="2">
    <location>
        <begin position="349"/>
        <end position="364"/>
    </location>
</feature>
<dbReference type="Proteomes" id="UP000504632">
    <property type="component" value="Chromosome 1"/>
</dbReference>
<dbReference type="InterPro" id="IPR026523">
    <property type="entry name" value="PNMA"/>
</dbReference>
<keyword evidence="1" id="KW-0479">Metal-binding</keyword>
<dbReference type="InParanoid" id="A0A6J2X0Q1"/>
<evidence type="ECO:0000313" key="4">
    <source>
        <dbReference type="RefSeq" id="XP_030650160.1"/>
    </source>
</evidence>
<evidence type="ECO:0000313" key="3">
    <source>
        <dbReference type="Proteomes" id="UP000504632"/>
    </source>
</evidence>
<dbReference type="Pfam" id="PF14893">
    <property type="entry name" value="PNMA"/>
    <property type="match status" value="1"/>
</dbReference>
<dbReference type="OrthoDB" id="115435at2759"/>
<dbReference type="PROSITE" id="PS50158">
    <property type="entry name" value="ZF_CCHC"/>
    <property type="match status" value="1"/>
</dbReference>
<dbReference type="Gene3D" id="4.10.60.10">
    <property type="entry name" value="Zinc finger, CCHC-type"/>
    <property type="match status" value="1"/>
</dbReference>
<dbReference type="InterPro" id="IPR048270">
    <property type="entry name" value="PNMA_C"/>
</dbReference>
<gene>
    <name evidence="4" type="primary">LOC115830212</name>
</gene>
<dbReference type="PANTHER" id="PTHR23095:SF17">
    <property type="entry name" value="PARANEOPLASTIC ANTIGEN MA1"/>
    <property type="match status" value="1"/>
</dbReference>